<dbReference type="AlphaFoldDB" id="A0A1F7USA1"/>
<keyword evidence="2" id="KW-1133">Transmembrane helix</keyword>
<keyword evidence="2" id="KW-0472">Membrane</keyword>
<dbReference type="Proteomes" id="UP000176897">
    <property type="component" value="Unassembled WGS sequence"/>
</dbReference>
<evidence type="ECO:0000313" key="4">
    <source>
        <dbReference type="Proteomes" id="UP000176897"/>
    </source>
</evidence>
<evidence type="ECO:0000256" key="2">
    <source>
        <dbReference type="SAM" id="Phobius"/>
    </source>
</evidence>
<sequence>MAEDNIDDMRLWLVIILIVAAVFSWRQHREIKQLKNEVTTYQSLYENASSRADDYADALQEANNNIEEAQDYSGGSYDEMEEALENLSTVSEP</sequence>
<dbReference type="STRING" id="1802401.A3B21_02690"/>
<name>A0A1F7USA1_9BACT</name>
<protein>
    <submittedName>
        <fullName evidence="3">Uncharacterized protein</fullName>
    </submittedName>
</protein>
<reference evidence="3 4" key="1">
    <citation type="journal article" date="2016" name="Nat. Commun.">
        <title>Thousands of microbial genomes shed light on interconnected biogeochemical processes in an aquifer system.</title>
        <authorList>
            <person name="Anantharaman K."/>
            <person name="Brown C.T."/>
            <person name="Hug L.A."/>
            <person name="Sharon I."/>
            <person name="Castelle C.J."/>
            <person name="Probst A.J."/>
            <person name="Thomas B.C."/>
            <person name="Singh A."/>
            <person name="Wilkins M.J."/>
            <person name="Karaoz U."/>
            <person name="Brodie E.L."/>
            <person name="Williams K.H."/>
            <person name="Hubbard S.S."/>
            <person name="Banfield J.F."/>
        </authorList>
    </citation>
    <scope>NUCLEOTIDE SEQUENCE [LARGE SCALE GENOMIC DNA]</scope>
</reference>
<dbReference type="EMBL" id="MGEJ01000009">
    <property type="protein sequence ID" value="OGL81172.1"/>
    <property type="molecule type" value="Genomic_DNA"/>
</dbReference>
<evidence type="ECO:0000256" key="1">
    <source>
        <dbReference type="SAM" id="MobiDB-lite"/>
    </source>
</evidence>
<evidence type="ECO:0000313" key="3">
    <source>
        <dbReference type="EMBL" id="OGL81172.1"/>
    </source>
</evidence>
<comment type="caution">
    <text evidence="3">The sequence shown here is derived from an EMBL/GenBank/DDBJ whole genome shotgun (WGS) entry which is preliminary data.</text>
</comment>
<gene>
    <name evidence="3" type="ORF">A3B21_02690</name>
</gene>
<accession>A0A1F7USA1</accession>
<feature type="region of interest" description="Disordered" evidence="1">
    <location>
        <begin position="69"/>
        <end position="93"/>
    </location>
</feature>
<feature type="transmembrane region" description="Helical" evidence="2">
    <location>
        <begin position="6"/>
        <end position="25"/>
    </location>
</feature>
<organism evidence="3 4">
    <name type="scientific">Candidatus Uhrbacteria bacterium RIFCSPLOWO2_01_FULL_47_24</name>
    <dbReference type="NCBI Taxonomy" id="1802401"/>
    <lineage>
        <taxon>Bacteria</taxon>
        <taxon>Candidatus Uhriibacteriota</taxon>
    </lineage>
</organism>
<keyword evidence="2" id="KW-0812">Transmembrane</keyword>
<proteinExistence type="predicted"/>